<dbReference type="InterPro" id="IPR002563">
    <property type="entry name" value="Flavin_Rdtase-like_dom"/>
</dbReference>
<dbReference type="GO" id="GO:0010181">
    <property type="term" value="F:FMN binding"/>
    <property type="evidence" value="ECO:0007669"/>
    <property type="project" value="InterPro"/>
</dbReference>
<reference evidence="3 4" key="1">
    <citation type="submission" date="2018-06" db="EMBL/GenBank/DDBJ databases">
        <title>Sphaerisporangium craniellae sp. nov., isolated from a marine sponge in the South China Sea.</title>
        <authorList>
            <person name="Li L."/>
        </authorList>
    </citation>
    <scope>NUCLEOTIDE SEQUENCE [LARGE SCALE GENOMIC DNA]</scope>
    <source>
        <strain evidence="3 4">CCTCC AA 208026</strain>
    </source>
</reference>
<protein>
    <submittedName>
        <fullName evidence="3">Flavin reductase</fullName>
    </submittedName>
</protein>
<evidence type="ECO:0000313" key="3">
    <source>
        <dbReference type="EMBL" id="RCG25369.1"/>
    </source>
</evidence>
<accession>A0A367F5Z1</accession>
<evidence type="ECO:0000259" key="2">
    <source>
        <dbReference type="SMART" id="SM00903"/>
    </source>
</evidence>
<keyword evidence="1" id="KW-0560">Oxidoreductase</keyword>
<dbReference type="Pfam" id="PF01613">
    <property type="entry name" value="Flavin_Reduct"/>
    <property type="match status" value="1"/>
</dbReference>
<name>A0A367F5Z1_9ACTN</name>
<dbReference type="EMBL" id="QOIL01000022">
    <property type="protein sequence ID" value="RCG25369.1"/>
    <property type="molecule type" value="Genomic_DNA"/>
</dbReference>
<keyword evidence="4" id="KW-1185">Reference proteome</keyword>
<gene>
    <name evidence="3" type="ORF">DQ384_31365</name>
</gene>
<dbReference type="GO" id="GO:0042602">
    <property type="term" value="F:riboflavin reductase (NADPH) activity"/>
    <property type="evidence" value="ECO:0007669"/>
    <property type="project" value="TreeGrafter"/>
</dbReference>
<sequence>MNVDNSAPTRPATEAKTLRRAFGAFATGVTVVTTGGEVPHAMTANSFTSVSLDPPLLLVCVDRGALMHQYLSASRYFGVSVLASHQEAEALHFADRHRTLGAAQFERVDWHPGHLSGVPLLSGTLAGFECEMWRAYDGGDHTIFIGEVLNLHQPTDREALLVFKAKFRQLSPDWSEVPA</sequence>
<evidence type="ECO:0000313" key="4">
    <source>
        <dbReference type="Proteomes" id="UP000253094"/>
    </source>
</evidence>
<dbReference type="PANTHER" id="PTHR30466">
    <property type="entry name" value="FLAVIN REDUCTASE"/>
    <property type="match status" value="1"/>
</dbReference>
<dbReference type="OrthoDB" id="9792858at2"/>
<organism evidence="3 4">
    <name type="scientific">Sphaerisporangium album</name>
    <dbReference type="NCBI Taxonomy" id="509200"/>
    <lineage>
        <taxon>Bacteria</taxon>
        <taxon>Bacillati</taxon>
        <taxon>Actinomycetota</taxon>
        <taxon>Actinomycetes</taxon>
        <taxon>Streptosporangiales</taxon>
        <taxon>Streptosporangiaceae</taxon>
        <taxon>Sphaerisporangium</taxon>
    </lineage>
</organism>
<dbReference type="SMART" id="SM00903">
    <property type="entry name" value="Flavin_Reduct"/>
    <property type="match status" value="1"/>
</dbReference>
<feature type="domain" description="Flavin reductase like" evidence="2">
    <location>
        <begin position="22"/>
        <end position="169"/>
    </location>
</feature>
<dbReference type="GO" id="GO:0006208">
    <property type="term" value="P:pyrimidine nucleobase catabolic process"/>
    <property type="evidence" value="ECO:0007669"/>
    <property type="project" value="TreeGrafter"/>
</dbReference>
<dbReference type="PANTHER" id="PTHR30466:SF1">
    <property type="entry name" value="FMN REDUCTASE (NADH) RUTF"/>
    <property type="match status" value="1"/>
</dbReference>
<dbReference type="RefSeq" id="WP_114032496.1">
    <property type="nucleotide sequence ID" value="NZ_QOIL01000022.1"/>
</dbReference>
<dbReference type="AlphaFoldDB" id="A0A367F5Z1"/>
<dbReference type="Proteomes" id="UP000253094">
    <property type="component" value="Unassembled WGS sequence"/>
</dbReference>
<dbReference type="InterPro" id="IPR050268">
    <property type="entry name" value="NADH-dep_flavin_reductase"/>
</dbReference>
<comment type="caution">
    <text evidence="3">The sequence shown here is derived from an EMBL/GenBank/DDBJ whole genome shotgun (WGS) entry which is preliminary data.</text>
</comment>
<dbReference type="SUPFAM" id="SSF50475">
    <property type="entry name" value="FMN-binding split barrel"/>
    <property type="match status" value="1"/>
</dbReference>
<evidence type="ECO:0000256" key="1">
    <source>
        <dbReference type="ARBA" id="ARBA00023002"/>
    </source>
</evidence>
<proteinExistence type="predicted"/>
<dbReference type="Gene3D" id="2.30.110.10">
    <property type="entry name" value="Electron Transport, Fmn-binding Protein, Chain A"/>
    <property type="match status" value="1"/>
</dbReference>
<dbReference type="InterPro" id="IPR012349">
    <property type="entry name" value="Split_barrel_FMN-bd"/>
</dbReference>